<dbReference type="Gene3D" id="3.60.10.10">
    <property type="entry name" value="Endonuclease/exonuclease/phosphatase"/>
    <property type="match status" value="1"/>
</dbReference>
<dbReference type="InterPro" id="IPR036691">
    <property type="entry name" value="Endo/exonu/phosph_ase_sf"/>
</dbReference>
<reference evidence="5 6" key="2">
    <citation type="journal article" date="2022" name="Microorganisms">
        <title>Complete Genome Sequences of Two Flavobacterium ammonificans Strains and a Flavobacterium ammoniigenes Strain of Ammonifying Bacterioplankton Isolated from Surface River Water.</title>
        <authorList>
            <person name="Suda W."/>
            <person name="Ogata Y."/>
            <person name="Shindo C."/>
            <person name="Watanabe K."/>
        </authorList>
    </citation>
    <scope>NUCLEOTIDE SEQUENCE [LARGE SCALE GENOMIC DNA]</scope>
    <source>
        <strain evidence="5 6">GENT5</strain>
    </source>
</reference>
<accession>A0ABM7V7L8</accession>
<protein>
    <recommendedName>
        <fullName evidence="4">Endonuclease/exonuclease/phosphatase domain-containing protein</fullName>
    </recommendedName>
</protein>
<organism evidence="5 6">
    <name type="scientific">Flavobacterium ammoniigenes</name>
    <dbReference type="NCBI Taxonomy" id="1751095"/>
    <lineage>
        <taxon>Bacteria</taxon>
        <taxon>Pseudomonadati</taxon>
        <taxon>Bacteroidota</taxon>
        <taxon>Flavobacteriia</taxon>
        <taxon>Flavobacteriales</taxon>
        <taxon>Flavobacteriaceae</taxon>
        <taxon>Flavobacterium</taxon>
    </lineage>
</organism>
<comment type="similarity">
    <text evidence="1">Belongs to the DNase I family.</text>
</comment>
<gene>
    <name evidence="5" type="ORF">GENT5_18720</name>
</gene>
<reference evidence="5 6" key="1">
    <citation type="journal article" date="2022" name="Int. J. Syst. Evol. Microbiol.">
        <title>Flavobacterium ammonificans sp. nov. and Flavobacterium ammoniigenes sp. nov., ammonifying bacteria isolated from surface river water.</title>
        <authorList>
            <person name="Watanabe K."/>
            <person name="Kitamura T."/>
            <person name="Ogata Y."/>
            <person name="Shindo C."/>
            <person name="Suda W."/>
        </authorList>
    </citation>
    <scope>NUCLEOTIDE SEQUENCE [LARGE SCALE GENOMIC DNA]</scope>
    <source>
        <strain evidence="5 6">GENT5</strain>
    </source>
</reference>
<dbReference type="InterPro" id="IPR016202">
    <property type="entry name" value="DNase_I"/>
</dbReference>
<evidence type="ECO:0000259" key="4">
    <source>
        <dbReference type="Pfam" id="PF03372"/>
    </source>
</evidence>
<dbReference type="PANTHER" id="PTHR11371">
    <property type="entry name" value="DEOXYRIBONUCLEASE"/>
    <property type="match status" value="1"/>
</dbReference>
<dbReference type="SMART" id="SM00476">
    <property type="entry name" value="DNaseIc"/>
    <property type="match status" value="1"/>
</dbReference>
<dbReference type="SUPFAM" id="SSF56219">
    <property type="entry name" value="DNase I-like"/>
    <property type="match status" value="1"/>
</dbReference>
<dbReference type="Pfam" id="PF03372">
    <property type="entry name" value="Exo_endo_phos"/>
    <property type="match status" value="1"/>
</dbReference>
<dbReference type="PANTHER" id="PTHR11371:SF31">
    <property type="entry name" value="EXTRACELLULAR NUCLEASE"/>
    <property type="match status" value="1"/>
</dbReference>
<dbReference type="CDD" id="cd10283">
    <property type="entry name" value="MnuA_DNase1-like"/>
    <property type="match status" value="1"/>
</dbReference>
<keyword evidence="3" id="KW-0378">Hydrolase</keyword>
<evidence type="ECO:0000313" key="6">
    <source>
        <dbReference type="Proteomes" id="UP001319867"/>
    </source>
</evidence>
<name>A0ABM7V7L8_9FLAO</name>
<dbReference type="RefSeq" id="WP_229316966.1">
    <property type="nucleotide sequence ID" value="NZ_AP025184.1"/>
</dbReference>
<feature type="domain" description="Endonuclease/exonuclease/phosphatase" evidence="4">
    <location>
        <begin position="23"/>
        <end position="257"/>
    </location>
</feature>
<dbReference type="EMBL" id="AP025184">
    <property type="protein sequence ID" value="BDB55567.1"/>
    <property type="molecule type" value="Genomic_DNA"/>
</dbReference>
<proteinExistence type="inferred from homology"/>
<keyword evidence="6" id="KW-1185">Reference proteome</keyword>
<dbReference type="InterPro" id="IPR005135">
    <property type="entry name" value="Endo/exonuclease/phosphatase"/>
</dbReference>
<keyword evidence="2" id="KW-0540">Nuclease</keyword>
<evidence type="ECO:0000256" key="1">
    <source>
        <dbReference type="ARBA" id="ARBA00007359"/>
    </source>
</evidence>
<dbReference type="Proteomes" id="UP001319867">
    <property type="component" value="Chromosome"/>
</dbReference>
<evidence type="ECO:0000256" key="2">
    <source>
        <dbReference type="ARBA" id="ARBA00022722"/>
    </source>
</evidence>
<evidence type="ECO:0000313" key="5">
    <source>
        <dbReference type="EMBL" id="BDB55567.1"/>
    </source>
</evidence>
<evidence type="ECO:0000256" key="3">
    <source>
        <dbReference type="ARBA" id="ARBA00022801"/>
    </source>
</evidence>
<sequence>MKKIFLFVFLLLSFIGFCQIKLVSWNVENLGKSKSNEEIAFMANLLNQYDLVALQEVVAGNGGAQAVARLADALNRKGSHWDYTISDPTSSSPSKTERYAFLWKTASVKIIGKAWLEKIYATQIEREPYLCTFEYGNKQFTAISFHAITKSKQPEREIKYFQFFPTTYPKSNLIIMGDFNCPQSHSVFNPLRKMGFASALVNQKTSLKRSIKNGQYLASEFDNIFFLKSNIKKLSSGVVLFYQNFPSLRHARTISDHCPIWMEFSLN</sequence>